<gene>
    <name evidence="1" type="ORF">TELCIR_02408</name>
</gene>
<dbReference type="EMBL" id="KZ345132">
    <property type="protein sequence ID" value="PIO75543.1"/>
    <property type="molecule type" value="Genomic_DNA"/>
</dbReference>
<sequence length="204" mass="22947">MEQMFTTVANLWAEGDASEYVTESPLLNSYGVEQMFCPGVQIQKYTNETLVPLRNGSNFSLGLDILMMADYSTLQGFIDISGGDARAGQMHTNDYLRALFEQMKTIYNDVKIADKTLHLNMVGTFIAQREDDCPVLYALEEIENMPPSNWTLDNSTVGVGFEETNSTELSLSIPAVDALDKFTHWLRTHDPYLPKHDHAILITK</sequence>
<evidence type="ECO:0000313" key="1">
    <source>
        <dbReference type="EMBL" id="PIO75543.1"/>
    </source>
</evidence>
<protein>
    <submittedName>
        <fullName evidence="1">Uncharacterized protein</fullName>
    </submittedName>
</protein>
<proteinExistence type="predicted"/>
<dbReference type="InterPro" id="IPR024079">
    <property type="entry name" value="MetalloPept_cat_dom_sf"/>
</dbReference>
<keyword evidence="2" id="KW-1185">Reference proteome</keyword>
<dbReference type="GO" id="GO:0008237">
    <property type="term" value="F:metallopeptidase activity"/>
    <property type="evidence" value="ECO:0007669"/>
    <property type="project" value="InterPro"/>
</dbReference>
<dbReference type="OrthoDB" id="10035764at2759"/>
<organism evidence="1 2">
    <name type="scientific">Teladorsagia circumcincta</name>
    <name type="common">Brown stomach worm</name>
    <name type="synonym">Ostertagia circumcincta</name>
    <dbReference type="NCBI Taxonomy" id="45464"/>
    <lineage>
        <taxon>Eukaryota</taxon>
        <taxon>Metazoa</taxon>
        <taxon>Ecdysozoa</taxon>
        <taxon>Nematoda</taxon>
        <taxon>Chromadorea</taxon>
        <taxon>Rhabditida</taxon>
        <taxon>Rhabditina</taxon>
        <taxon>Rhabditomorpha</taxon>
        <taxon>Strongyloidea</taxon>
        <taxon>Trichostrongylidae</taxon>
        <taxon>Teladorsagia</taxon>
    </lineage>
</organism>
<dbReference type="AlphaFoldDB" id="A0A2G9UZB0"/>
<reference evidence="1 2" key="1">
    <citation type="submission" date="2015-09" db="EMBL/GenBank/DDBJ databases">
        <title>Draft genome of the parasitic nematode Teladorsagia circumcincta isolate WARC Sus (inbred).</title>
        <authorList>
            <person name="Mitreva M."/>
        </authorList>
    </citation>
    <scope>NUCLEOTIDE SEQUENCE [LARGE SCALE GENOMIC DNA]</scope>
    <source>
        <strain evidence="1 2">S</strain>
    </source>
</reference>
<name>A0A2G9UZB0_TELCI</name>
<dbReference type="Gene3D" id="3.40.390.10">
    <property type="entry name" value="Collagenase (Catalytic Domain)"/>
    <property type="match status" value="1"/>
</dbReference>
<accession>A0A2G9UZB0</accession>
<dbReference type="Proteomes" id="UP000230423">
    <property type="component" value="Unassembled WGS sequence"/>
</dbReference>
<evidence type="ECO:0000313" key="2">
    <source>
        <dbReference type="Proteomes" id="UP000230423"/>
    </source>
</evidence>